<evidence type="ECO:0000256" key="1">
    <source>
        <dbReference type="SAM" id="MobiDB-lite"/>
    </source>
</evidence>
<feature type="compositionally biased region" description="Basic and acidic residues" evidence="1">
    <location>
        <begin position="1"/>
        <end position="11"/>
    </location>
</feature>
<accession>A0AA97PQL1</accession>
<feature type="region of interest" description="Disordered" evidence="1">
    <location>
        <begin position="1"/>
        <end position="33"/>
    </location>
</feature>
<organism evidence="2">
    <name type="scientific">Pyricularia oryzae (strain Y34)</name>
    <name type="common">Rice blast fungus</name>
    <name type="synonym">Magnaporthe oryzae</name>
    <dbReference type="NCBI Taxonomy" id="1143189"/>
    <lineage>
        <taxon>Eukaryota</taxon>
        <taxon>Fungi</taxon>
        <taxon>Dikarya</taxon>
        <taxon>Ascomycota</taxon>
        <taxon>Pezizomycotina</taxon>
        <taxon>Sordariomycetes</taxon>
        <taxon>Sordariomycetidae</taxon>
        <taxon>Magnaporthales</taxon>
        <taxon>Pyriculariaceae</taxon>
        <taxon>Pyricularia</taxon>
    </lineage>
</organism>
<dbReference type="Proteomes" id="UP000011086">
    <property type="component" value="Unassembled WGS sequence"/>
</dbReference>
<reference evidence="2" key="1">
    <citation type="journal article" date="2012" name="PLoS Genet.">
        <title>Comparative analysis of the genomes of two field isolates of the rice blast fungus Magnaporthe oryzae.</title>
        <authorList>
            <person name="Xue M."/>
            <person name="Yang J."/>
            <person name="Li Z."/>
            <person name="Hu S."/>
            <person name="Yao N."/>
            <person name="Dean R.A."/>
            <person name="Zhao W."/>
            <person name="Shen M."/>
            <person name="Zhang H."/>
            <person name="Li C."/>
            <person name="Liu L."/>
            <person name="Cao L."/>
            <person name="Xu X."/>
            <person name="Xing Y."/>
            <person name="Hsiang T."/>
            <person name="Zhang Z."/>
            <person name="Xu J.R."/>
            <person name="Peng Y.L."/>
        </authorList>
    </citation>
    <scope>NUCLEOTIDE SEQUENCE</scope>
    <source>
        <strain evidence="2">Y34</strain>
    </source>
</reference>
<name>A0AA97PQL1_PYRO3</name>
<dbReference type="AlphaFoldDB" id="A0AA97PQL1"/>
<gene>
    <name evidence="2" type="ORF">OOU_Y34scaffold00174g38</name>
</gene>
<sequence>MATSRSTEKASMRLQNFTEAKSRAKSTKYVDWQDRPTSNNKFLIVSSFWGHKNNPSPRPN</sequence>
<proteinExistence type="predicted"/>
<evidence type="ECO:0000313" key="2">
    <source>
        <dbReference type="EMBL" id="ELQ43073.1"/>
    </source>
</evidence>
<protein>
    <submittedName>
        <fullName evidence="2">Uncharacterized protein</fullName>
    </submittedName>
</protein>
<dbReference type="EMBL" id="JH792938">
    <property type="protein sequence ID" value="ELQ43073.1"/>
    <property type="molecule type" value="Genomic_DNA"/>
</dbReference>